<evidence type="ECO:0000256" key="4">
    <source>
        <dbReference type="PIRNR" id="PIRNR005054"/>
    </source>
</evidence>
<comment type="similarity">
    <text evidence="1 4">Belongs to the CRISPR-associated protein Cas6/Cse3/CasE family.</text>
</comment>
<reference evidence="6 7" key="1">
    <citation type="submission" date="2024-09" db="EMBL/GenBank/DDBJ databases">
        <authorList>
            <person name="Sun Q."/>
            <person name="Mori K."/>
        </authorList>
    </citation>
    <scope>NUCLEOTIDE SEQUENCE [LARGE SCALE GENOMIC DNA]</scope>
    <source>
        <strain evidence="6 7">CECT 8622</strain>
    </source>
</reference>
<organism evidence="6 7">
    <name type="scientific">Mariniflexile ostreae</name>
    <dbReference type="NCBI Taxonomy" id="1520892"/>
    <lineage>
        <taxon>Bacteria</taxon>
        <taxon>Pseudomonadati</taxon>
        <taxon>Bacteroidota</taxon>
        <taxon>Flavobacteriia</taxon>
        <taxon>Flavobacteriales</taxon>
        <taxon>Flavobacteriaceae</taxon>
        <taxon>Mariniflexile</taxon>
    </lineage>
</organism>
<dbReference type="PANTHER" id="PTHR36984">
    <property type="entry name" value="CRISPR-ASSOCIATED ENDORIBONUCLEASE CAS6 1"/>
    <property type="match status" value="1"/>
</dbReference>
<dbReference type="PIRSF" id="PIRSF005054">
    <property type="entry name" value="PF1131"/>
    <property type="match status" value="1"/>
</dbReference>
<dbReference type="Pfam" id="PF01881">
    <property type="entry name" value="Cas_Cas6_C"/>
    <property type="match status" value="1"/>
</dbReference>
<sequence length="262" mass="29767">MRFKLLLVSKNSNPTIPINYQYPLSAAIYKILQKADVDYATFLHEEGYVVDDGLKHFKLFTFSDLNCRFKIKGDRMLINSAVELVVSFHLPEAAQHFVKGLFLSQDIDIADKKSKATFKVNSVEAMSDPFSVIENKVNNTIAVRPISACVAGIKNDKDDYDFMPPTDERFALCIQYNWEQKLKALKIPFNENELKVAINLKNTKPKSRLITIKAFTKQQTRIKGYLNFDMEFTGSQEQLQVIYNAGAGLYNALGMGCLELIK</sequence>
<dbReference type="Gene3D" id="3.30.70.1900">
    <property type="match status" value="1"/>
</dbReference>
<keyword evidence="7" id="KW-1185">Reference proteome</keyword>
<evidence type="ECO:0000256" key="2">
    <source>
        <dbReference type="ARBA" id="ARBA00022884"/>
    </source>
</evidence>
<accession>A0ABV5F7K2</accession>
<comment type="function">
    <text evidence="4">CRISPR (clustered regularly interspaced short palindromic repeat), is an adaptive immune system that provides protection against mobile genetic elements (viruses, transposable elements and conjugative plasmids). CRISPR clusters contain sequences complementary to antecedent mobile elements and target invading nucleic acids. CRISPR clusters are transcribed and processed into CRISPR RNA (crRNA).</text>
</comment>
<dbReference type="InterPro" id="IPR045747">
    <property type="entry name" value="CRISPR-assoc_prot_Cas6_N_sf"/>
</dbReference>
<dbReference type="NCBIfam" id="TIGR01877">
    <property type="entry name" value="cas_cas6"/>
    <property type="match status" value="1"/>
</dbReference>
<evidence type="ECO:0000256" key="1">
    <source>
        <dbReference type="ARBA" id="ARBA00005937"/>
    </source>
</evidence>
<dbReference type="Gene3D" id="3.30.70.1890">
    <property type="match status" value="1"/>
</dbReference>
<dbReference type="InterPro" id="IPR049435">
    <property type="entry name" value="Cas_Cas6_C"/>
</dbReference>
<dbReference type="CDD" id="cd21140">
    <property type="entry name" value="Cas6_I-like"/>
    <property type="match status" value="1"/>
</dbReference>
<evidence type="ECO:0000256" key="3">
    <source>
        <dbReference type="ARBA" id="ARBA00023118"/>
    </source>
</evidence>
<name>A0ABV5F7K2_9FLAO</name>
<gene>
    <name evidence="6" type="primary">cas6</name>
    <name evidence="6" type="ORF">ACFFU9_01250</name>
</gene>
<comment type="caution">
    <text evidence="6">The sequence shown here is derived from an EMBL/GenBank/DDBJ whole genome shotgun (WGS) entry which is preliminary data.</text>
</comment>
<dbReference type="RefSeq" id="WP_379859539.1">
    <property type="nucleotide sequence ID" value="NZ_JBHMFC010000004.1"/>
</dbReference>
<evidence type="ECO:0000313" key="7">
    <source>
        <dbReference type="Proteomes" id="UP001589585"/>
    </source>
</evidence>
<evidence type="ECO:0000313" key="6">
    <source>
        <dbReference type="EMBL" id="MFB9055354.1"/>
    </source>
</evidence>
<dbReference type="Proteomes" id="UP001589585">
    <property type="component" value="Unassembled WGS sequence"/>
</dbReference>
<dbReference type="PANTHER" id="PTHR36984:SF1">
    <property type="entry name" value="CRISPR-ASSOCIATED ENDORIBONUCLEASE CAS6 1"/>
    <property type="match status" value="1"/>
</dbReference>
<proteinExistence type="inferred from homology"/>
<evidence type="ECO:0000259" key="5">
    <source>
        <dbReference type="Pfam" id="PF01881"/>
    </source>
</evidence>
<feature type="domain" description="CRISPR associated protein Cas6 C-terminal" evidence="5">
    <location>
        <begin position="138"/>
        <end position="260"/>
    </location>
</feature>
<dbReference type="Pfam" id="PF21350">
    <property type="entry name" value="Cas6_I-A"/>
    <property type="match status" value="1"/>
</dbReference>
<protein>
    <recommendedName>
        <fullName evidence="4">CRISPR-associated endoribonuclease</fullName>
    </recommendedName>
</protein>
<dbReference type="EMBL" id="JBHMFC010000004">
    <property type="protein sequence ID" value="MFB9055354.1"/>
    <property type="molecule type" value="Genomic_DNA"/>
</dbReference>
<keyword evidence="2" id="KW-0694">RNA-binding</keyword>
<dbReference type="InterPro" id="IPR010156">
    <property type="entry name" value="CRISPR-assoc_prot_Cas6"/>
</dbReference>
<keyword evidence="3" id="KW-0051">Antiviral defense</keyword>